<dbReference type="Proteomes" id="UP000193560">
    <property type="component" value="Unassembled WGS sequence"/>
</dbReference>
<gene>
    <name evidence="1" type="ORF">BCR42DRAFT_438202</name>
</gene>
<name>A0A1X2IGA6_9FUNG</name>
<accession>A0A1X2IGA6</accession>
<evidence type="ECO:0000313" key="2">
    <source>
        <dbReference type="Proteomes" id="UP000193560"/>
    </source>
</evidence>
<keyword evidence="2" id="KW-1185">Reference proteome</keyword>
<evidence type="ECO:0000313" key="1">
    <source>
        <dbReference type="EMBL" id="ORZ15967.1"/>
    </source>
</evidence>
<organism evidence="1 2">
    <name type="scientific">Absidia repens</name>
    <dbReference type="NCBI Taxonomy" id="90262"/>
    <lineage>
        <taxon>Eukaryota</taxon>
        <taxon>Fungi</taxon>
        <taxon>Fungi incertae sedis</taxon>
        <taxon>Mucoromycota</taxon>
        <taxon>Mucoromycotina</taxon>
        <taxon>Mucoromycetes</taxon>
        <taxon>Mucorales</taxon>
        <taxon>Cunninghamellaceae</taxon>
        <taxon>Absidia</taxon>
    </lineage>
</organism>
<comment type="caution">
    <text evidence="1">The sequence shown here is derived from an EMBL/GenBank/DDBJ whole genome shotgun (WGS) entry which is preliminary data.</text>
</comment>
<reference evidence="1 2" key="1">
    <citation type="submission" date="2016-07" db="EMBL/GenBank/DDBJ databases">
        <title>Pervasive Adenine N6-methylation of Active Genes in Fungi.</title>
        <authorList>
            <consortium name="DOE Joint Genome Institute"/>
            <person name="Mondo S.J."/>
            <person name="Dannebaum R.O."/>
            <person name="Kuo R.C."/>
            <person name="Labutti K."/>
            <person name="Haridas S."/>
            <person name="Kuo A."/>
            <person name="Salamov A."/>
            <person name="Ahrendt S.R."/>
            <person name="Lipzen A."/>
            <person name="Sullivan W."/>
            <person name="Andreopoulos W.B."/>
            <person name="Clum A."/>
            <person name="Lindquist E."/>
            <person name="Daum C."/>
            <person name="Ramamoorthy G.K."/>
            <person name="Gryganskyi A."/>
            <person name="Culley D."/>
            <person name="Magnuson J.K."/>
            <person name="James T.Y."/>
            <person name="O'Malley M.A."/>
            <person name="Stajich J.E."/>
            <person name="Spatafora J.W."/>
            <person name="Visel A."/>
            <person name="Grigoriev I.V."/>
        </authorList>
    </citation>
    <scope>NUCLEOTIDE SEQUENCE [LARGE SCALE GENOMIC DNA]</scope>
    <source>
        <strain evidence="1 2">NRRL 1336</strain>
    </source>
</reference>
<sequence length="175" mass="20190">MYVEVWDRSNLALGMIWNGGWRTKRKPQLPRNYKSGISCISSDLVHFYSLRLGRQVKYASVYHSRIDLNHRPMTRMDHKTIVSLNARYWECLWNAGCHGSMVGVYSFYLWNLVYELTFFCVVQLVLLNQIGIGTQKLKDKSQCASKKIRLLCEPHAELLANRKSGIGVGCTEITK</sequence>
<dbReference type="AlphaFoldDB" id="A0A1X2IGA6"/>
<protein>
    <submittedName>
        <fullName evidence="1">Uncharacterized protein</fullName>
    </submittedName>
</protein>
<proteinExistence type="predicted"/>
<dbReference type="EMBL" id="MCGE01000012">
    <property type="protein sequence ID" value="ORZ15967.1"/>
    <property type="molecule type" value="Genomic_DNA"/>
</dbReference>